<dbReference type="SUPFAM" id="SSF51735">
    <property type="entry name" value="NAD(P)-binding Rossmann-fold domains"/>
    <property type="match status" value="1"/>
</dbReference>
<evidence type="ECO:0000256" key="2">
    <source>
        <dbReference type="ARBA" id="ARBA00023002"/>
    </source>
</evidence>
<dbReference type="Gene3D" id="3.40.50.720">
    <property type="entry name" value="NAD(P)-binding Rossmann-like Domain"/>
    <property type="match status" value="1"/>
</dbReference>
<dbReference type="Pfam" id="PF19328">
    <property type="entry name" value="DAP_DH_C"/>
    <property type="match status" value="1"/>
</dbReference>
<keyword evidence="2" id="KW-0560">Oxidoreductase</keyword>
<evidence type="ECO:0000259" key="4">
    <source>
        <dbReference type="Pfam" id="PF19328"/>
    </source>
</evidence>
<protein>
    <submittedName>
        <fullName evidence="5">Dihydrodipicolinate reductase</fullName>
    </submittedName>
</protein>
<organism evidence="5 6">
    <name type="scientific">Kibdelosporangium persicum</name>
    <dbReference type="NCBI Taxonomy" id="2698649"/>
    <lineage>
        <taxon>Bacteria</taxon>
        <taxon>Bacillati</taxon>
        <taxon>Actinomycetota</taxon>
        <taxon>Actinomycetes</taxon>
        <taxon>Pseudonocardiales</taxon>
        <taxon>Pseudonocardiaceae</taxon>
        <taxon>Kibdelosporangium</taxon>
    </lineage>
</organism>
<keyword evidence="1" id="KW-0521">NADP</keyword>
<keyword evidence="6" id="KW-1185">Reference proteome</keyword>
<name>A0ABX2EWV4_9PSEU</name>
<evidence type="ECO:0000313" key="6">
    <source>
        <dbReference type="Proteomes" id="UP000763557"/>
    </source>
</evidence>
<proteinExistence type="predicted"/>
<evidence type="ECO:0000256" key="1">
    <source>
        <dbReference type="ARBA" id="ARBA00022857"/>
    </source>
</evidence>
<dbReference type="EMBL" id="JAAATY010000001">
    <property type="protein sequence ID" value="NRN63178.1"/>
    <property type="molecule type" value="Genomic_DNA"/>
</dbReference>
<evidence type="ECO:0000259" key="3">
    <source>
        <dbReference type="Pfam" id="PF01113"/>
    </source>
</evidence>
<dbReference type="Proteomes" id="UP000763557">
    <property type="component" value="Unassembled WGS sequence"/>
</dbReference>
<feature type="domain" description="2,4-diaminopentanoate dehydrogenase C-terminal" evidence="4">
    <location>
        <begin position="165"/>
        <end position="368"/>
    </location>
</feature>
<sequence>MDLACRVGFVVTSVPMTAPLIDTVVWGTGNIGRAAIRAVQAHPALRLSGVIVHSPDKAGKDAGDLAGLDQQLGIAASDDAGAVLATNPQAVVYAASGEVRPMEAIDDIAKAIRVGAVVVTPSVYTLYDQRNAPAEVREPLLAAIEDGGGSLFVSGVDPGWGNDVLPLLISGVATDIDVIRCQEIFDYTTYDQPDSVRWLVGMGQPMDYEPPMVAPGIPTMVWGGQIRLMARALRADLDEIRETVARRELEETVTTELMGDFEKGTQGALRFEVQGIVGGRPRIVIEHVTRIHPSCAPDWPMPPSGDGAHRVIIEGSPRIEVSVEATDQNGNRSAGGNATAVGRLVGAIDWLVDARPGLYDAIDVPLRPAAGKLR</sequence>
<evidence type="ECO:0000313" key="5">
    <source>
        <dbReference type="EMBL" id="NRN63178.1"/>
    </source>
</evidence>
<accession>A0ABX2EWV4</accession>
<reference evidence="5 6" key="1">
    <citation type="submission" date="2020-01" db="EMBL/GenBank/DDBJ databases">
        <title>Kibdelosporangium persica a novel Actinomycetes from a hot desert in Iran.</title>
        <authorList>
            <person name="Safaei N."/>
            <person name="Zaburannyi N."/>
            <person name="Mueller R."/>
            <person name="Wink J."/>
        </authorList>
    </citation>
    <scope>NUCLEOTIDE SEQUENCE [LARGE SCALE GENOMIC DNA]</scope>
    <source>
        <strain evidence="5 6">4NS15</strain>
    </source>
</reference>
<dbReference type="InterPro" id="IPR036291">
    <property type="entry name" value="NAD(P)-bd_dom_sf"/>
</dbReference>
<dbReference type="Pfam" id="PF01113">
    <property type="entry name" value="DapB_N"/>
    <property type="match status" value="1"/>
</dbReference>
<dbReference type="InterPro" id="IPR000846">
    <property type="entry name" value="DapB_N"/>
</dbReference>
<feature type="domain" description="Dihydrodipicolinate reductase N-terminal" evidence="3">
    <location>
        <begin position="24"/>
        <end position="88"/>
    </location>
</feature>
<dbReference type="InterPro" id="IPR045760">
    <property type="entry name" value="DAP_DH_C"/>
</dbReference>
<gene>
    <name evidence="5" type="ORF">GC106_3790</name>
</gene>
<comment type="caution">
    <text evidence="5">The sequence shown here is derived from an EMBL/GenBank/DDBJ whole genome shotgun (WGS) entry which is preliminary data.</text>
</comment>